<dbReference type="InterPro" id="IPR032675">
    <property type="entry name" value="LRR_dom_sf"/>
</dbReference>
<dbReference type="SUPFAM" id="SSF52047">
    <property type="entry name" value="RNI-like"/>
    <property type="match status" value="1"/>
</dbReference>
<gene>
    <name evidence="1" type="ORF">SBAD_LOCUS1869</name>
</gene>
<dbReference type="PANTHER" id="PTHR13318">
    <property type="entry name" value="PARTNER OF PAIRED, ISOFORM B-RELATED"/>
    <property type="match status" value="1"/>
</dbReference>
<reference evidence="1 2" key="2">
    <citation type="submission" date="2018-11" db="EMBL/GenBank/DDBJ databases">
        <authorList>
            <consortium name="Pathogen Informatics"/>
        </authorList>
    </citation>
    <scope>NUCLEOTIDE SEQUENCE [LARGE SCALE GENOMIC DNA]</scope>
</reference>
<name>A0A183IE25_9BILA</name>
<reference evidence="3" key="1">
    <citation type="submission" date="2016-06" db="UniProtKB">
        <authorList>
            <consortium name="WormBaseParasite"/>
        </authorList>
    </citation>
    <scope>IDENTIFICATION</scope>
</reference>
<dbReference type="GO" id="GO:0019005">
    <property type="term" value="C:SCF ubiquitin ligase complex"/>
    <property type="evidence" value="ECO:0007669"/>
    <property type="project" value="TreeGrafter"/>
</dbReference>
<dbReference type="AlphaFoldDB" id="A0A183IE25"/>
<dbReference type="InterPro" id="IPR006553">
    <property type="entry name" value="Leu-rich_rpt_Cys-con_subtyp"/>
</dbReference>
<proteinExistence type="predicted"/>
<keyword evidence="2" id="KW-1185">Reference proteome</keyword>
<sequence>MHIISYIPAEEWPRLETVSRQFRYAVVSLWWQLTDFDISKFFHGIPKFRPNRAVQLMQTLSDRNKRVTTLRNFRIIARCINPATFKQISAFTNLSTVSFAGCSVNLSALSQFLKANTQLKVLDLRCSLSVEDRKLRSQEQLLQYQRKNDALLKSGFSALDGLEALDLSRCDKLCGDLLTAVATHRLKEVAIGGFSFSVDSLFCFLKRCSLLEILDLSHCGRMLPIESVDDIEASAHTFTNLRSFILGGCASNNLFFVKQYLNCVLSRSNNLTELHLQGCPAVSNNVFQKIIKCCRKLRCLRLCVRGLLPQTVLLIQGLPDLRILVLDGCHSIDFFDVNTEVISAICKMQTLEYLNVGLPMEYPKLSSSLLHASHLKGLCISGACLSNASVAEAVPLPELSLVFLELPFCNRLSDYGLVLLLPSCPRLKYIDLSGTGISNTGLNKIPFFCKGLREIKIAGCKKLTCAGIAIFKRKMPAVKVIEDRSGQFSGRIQCSTYALLSRRLPNAVF</sequence>
<dbReference type="SMART" id="SM00367">
    <property type="entry name" value="LRR_CC"/>
    <property type="match status" value="5"/>
</dbReference>
<dbReference type="WBParaSite" id="SBAD_0000195901-mRNA-1">
    <property type="protein sequence ID" value="SBAD_0000195901-mRNA-1"/>
    <property type="gene ID" value="SBAD_0000195901"/>
</dbReference>
<protein>
    <submittedName>
        <fullName evidence="3">F-box domain-containing protein</fullName>
    </submittedName>
</protein>
<evidence type="ECO:0000313" key="1">
    <source>
        <dbReference type="EMBL" id="VDO95717.1"/>
    </source>
</evidence>
<evidence type="ECO:0000313" key="2">
    <source>
        <dbReference type="Proteomes" id="UP000270296"/>
    </source>
</evidence>
<dbReference type="OrthoDB" id="61560at2759"/>
<organism evidence="3">
    <name type="scientific">Soboliphyme baturini</name>
    <dbReference type="NCBI Taxonomy" id="241478"/>
    <lineage>
        <taxon>Eukaryota</taxon>
        <taxon>Metazoa</taxon>
        <taxon>Ecdysozoa</taxon>
        <taxon>Nematoda</taxon>
        <taxon>Enoplea</taxon>
        <taxon>Dorylaimia</taxon>
        <taxon>Dioctophymatida</taxon>
        <taxon>Dioctophymatoidea</taxon>
        <taxon>Soboliphymatidae</taxon>
        <taxon>Soboliphyme</taxon>
    </lineage>
</organism>
<accession>A0A183IE25</accession>
<dbReference type="GO" id="GO:0031146">
    <property type="term" value="P:SCF-dependent proteasomal ubiquitin-dependent protein catabolic process"/>
    <property type="evidence" value="ECO:0007669"/>
    <property type="project" value="TreeGrafter"/>
</dbReference>
<dbReference type="EMBL" id="UZAM01006982">
    <property type="protein sequence ID" value="VDO95717.1"/>
    <property type="molecule type" value="Genomic_DNA"/>
</dbReference>
<dbReference type="Proteomes" id="UP000270296">
    <property type="component" value="Unassembled WGS sequence"/>
</dbReference>
<dbReference type="Gene3D" id="3.80.10.10">
    <property type="entry name" value="Ribonuclease Inhibitor"/>
    <property type="match status" value="3"/>
</dbReference>
<evidence type="ECO:0000313" key="3">
    <source>
        <dbReference type="WBParaSite" id="SBAD_0000195901-mRNA-1"/>
    </source>
</evidence>